<gene>
    <name evidence="4" type="ORF">TMES_05820</name>
</gene>
<dbReference type="SUPFAM" id="SSF51120">
    <property type="entry name" value="beta-Roll"/>
    <property type="match status" value="5"/>
</dbReference>
<evidence type="ECO:0000256" key="2">
    <source>
        <dbReference type="ARBA" id="ARBA00022525"/>
    </source>
</evidence>
<dbReference type="PANTHER" id="PTHR38340:SF1">
    <property type="entry name" value="S-LAYER PROTEIN"/>
    <property type="match status" value="1"/>
</dbReference>
<dbReference type="GO" id="GO:0005576">
    <property type="term" value="C:extracellular region"/>
    <property type="evidence" value="ECO:0007669"/>
    <property type="project" value="UniProtKB-SubCell"/>
</dbReference>
<dbReference type="InterPro" id="IPR001343">
    <property type="entry name" value="Hemolysn_Ca-bd"/>
</dbReference>
<dbReference type="Proteomes" id="UP000193391">
    <property type="component" value="Unassembled WGS sequence"/>
</dbReference>
<proteinExistence type="predicted"/>
<evidence type="ECO:0000313" key="5">
    <source>
        <dbReference type="Proteomes" id="UP000193391"/>
    </source>
</evidence>
<accession>A0A1Y2L230</accession>
<organism evidence="4 5">
    <name type="scientific">Thalassospira mesophila</name>
    <dbReference type="NCBI Taxonomy" id="1293891"/>
    <lineage>
        <taxon>Bacteria</taxon>
        <taxon>Pseudomonadati</taxon>
        <taxon>Pseudomonadota</taxon>
        <taxon>Alphaproteobacteria</taxon>
        <taxon>Rhodospirillales</taxon>
        <taxon>Thalassospiraceae</taxon>
        <taxon>Thalassospira</taxon>
    </lineage>
</organism>
<name>A0A1Y2L230_9PROT</name>
<dbReference type="PRINTS" id="PR00313">
    <property type="entry name" value="CABNDNGRPT"/>
</dbReference>
<evidence type="ECO:0000256" key="3">
    <source>
        <dbReference type="SAM" id="MobiDB-lite"/>
    </source>
</evidence>
<dbReference type="RefSeq" id="WP_085580413.1">
    <property type="nucleotide sequence ID" value="NZ_JFKA01000002.1"/>
</dbReference>
<feature type="region of interest" description="Disordered" evidence="3">
    <location>
        <begin position="527"/>
        <end position="558"/>
    </location>
</feature>
<dbReference type="Pfam" id="PF00353">
    <property type="entry name" value="HemolysinCabind"/>
    <property type="match status" value="8"/>
</dbReference>
<dbReference type="Gene3D" id="2.150.10.10">
    <property type="entry name" value="Serralysin-like metalloprotease, C-terminal"/>
    <property type="match status" value="6"/>
</dbReference>
<keyword evidence="2" id="KW-0964">Secreted</keyword>
<evidence type="ECO:0008006" key="6">
    <source>
        <dbReference type="Google" id="ProtNLM"/>
    </source>
</evidence>
<dbReference type="PANTHER" id="PTHR38340">
    <property type="entry name" value="S-LAYER PROTEIN"/>
    <property type="match status" value="1"/>
</dbReference>
<keyword evidence="5" id="KW-1185">Reference proteome</keyword>
<comment type="caution">
    <text evidence="4">The sequence shown here is derived from an EMBL/GenBank/DDBJ whole genome shotgun (WGS) entry which is preliminary data.</text>
</comment>
<protein>
    <recommendedName>
        <fullName evidence="6">Calcium-binding protein</fullName>
    </recommendedName>
</protein>
<dbReference type="STRING" id="1293891.TMES_05820"/>
<comment type="subcellular location">
    <subcellularLocation>
        <location evidence="1">Secreted</location>
    </subcellularLocation>
</comment>
<dbReference type="AlphaFoldDB" id="A0A1Y2L230"/>
<reference evidence="4 5" key="1">
    <citation type="submission" date="2014-03" db="EMBL/GenBank/DDBJ databases">
        <title>The draft genome sequence of Thalassospira mesophila JCM 18969.</title>
        <authorList>
            <person name="Lai Q."/>
            <person name="Shao Z."/>
        </authorList>
    </citation>
    <scope>NUCLEOTIDE SEQUENCE [LARGE SCALE GENOMIC DNA]</scope>
    <source>
        <strain evidence="4 5">JCM 18969</strain>
    </source>
</reference>
<sequence length="689" mass="71415">MASIIGTSGNDVLTGTDDIDRIEGLAGDDRLTAVGNGDVLVGGEGGDTFVLDESRIEVTLSYEGSEQAITLDYRLNDAPIYPEPVLSASGGDAKGDSIIARDSVDRPTISVIGSDGDDHITGDFSYVDGGAGADTIHFEKGEFLYRQSVLDYSSSDAGVQLDLNDGLGHGGNAEGDQITFSDDVHTVELHGTAFDDRFVALEDERSVINSGAGDDILIGGSEYDRFDGGSGDDYMEGGAGNDYFYGGEGADHMLGGAGKNALNYLASDAGVNVNLQTGEGSGGDAQGDVFDDFTVVDLSQFDDIATGSDASDTLIGRMGTDTLYGGDGDDRLNGETVYGGDGDDNIANDIDEYEGAGDNPDTYFDGGAGDDTVYADGVGHDILIGGEGDDWMEAGGPYDDLKTGSATLFGGSGDDWLFSHDGGSDTMLGGSGDDIIYGGENGDVMDGGSGSDTLFVASDPDGHVFVDLATSEISGGAYENSSIRNFENLTGSSGDDTFLGDDGRNVFYGDWGNDSLSGAGGDDLLQGLGDDDFLSGDDGRDRLEGGSGTDDLKGGNGHDVLEGGAGADVLEGGDGNDYLIGDVHHSGFGAGADTFLWDVYEGGAERDRIVDFQADGSNADHIKLSDNFQYKSGITDFQDFIDHAQQNDTGVYVDFANGAHYNYGVQIDGITIDDLDEGHVIFDDGMAVS</sequence>
<dbReference type="GO" id="GO:0005509">
    <property type="term" value="F:calcium ion binding"/>
    <property type="evidence" value="ECO:0007669"/>
    <property type="project" value="InterPro"/>
</dbReference>
<evidence type="ECO:0000313" key="4">
    <source>
        <dbReference type="EMBL" id="OSQ39539.1"/>
    </source>
</evidence>
<dbReference type="InterPro" id="IPR011049">
    <property type="entry name" value="Serralysin-like_metalloprot_C"/>
</dbReference>
<dbReference type="PROSITE" id="PS00330">
    <property type="entry name" value="HEMOLYSIN_CALCIUM"/>
    <property type="match status" value="4"/>
</dbReference>
<dbReference type="OrthoDB" id="7317829at2"/>
<dbReference type="EMBL" id="JFKA01000002">
    <property type="protein sequence ID" value="OSQ39539.1"/>
    <property type="molecule type" value="Genomic_DNA"/>
</dbReference>
<dbReference type="InterPro" id="IPR018511">
    <property type="entry name" value="Hemolysin-typ_Ca-bd_CS"/>
</dbReference>
<evidence type="ECO:0000256" key="1">
    <source>
        <dbReference type="ARBA" id="ARBA00004613"/>
    </source>
</evidence>
<dbReference type="InterPro" id="IPR050557">
    <property type="entry name" value="RTX_toxin/Mannuronan_C5-epim"/>
</dbReference>